<dbReference type="AlphaFoldDB" id="A0A0A2FT31"/>
<evidence type="ECO:0000256" key="11">
    <source>
        <dbReference type="ARBA" id="ARBA00022679"/>
    </source>
</evidence>
<evidence type="ECO:0000256" key="14">
    <source>
        <dbReference type="ARBA" id="ARBA00022840"/>
    </source>
</evidence>
<organism evidence="21 23">
    <name type="scientific">Porphyromonas crevioricanis</name>
    <dbReference type="NCBI Taxonomy" id="393921"/>
    <lineage>
        <taxon>Bacteria</taxon>
        <taxon>Pseudomonadati</taxon>
        <taxon>Bacteroidota</taxon>
        <taxon>Bacteroidia</taxon>
        <taxon>Bacteroidales</taxon>
        <taxon>Porphyromonadaceae</taxon>
        <taxon>Porphyromonas</taxon>
    </lineage>
</organism>
<evidence type="ECO:0000256" key="3">
    <source>
        <dbReference type="ARBA" id="ARBA00001522"/>
    </source>
</evidence>
<dbReference type="PANTHER" id="PTHR34848:SF1">
    <property type="entry name" value="BIFUNCTIONAL ADENOSYLCOBALAMIN BIOSYNTHESIS PROTEIN COBU"/>
    <property type="match status" value="1"/>
</dbReference>
<evidence type="ECO:0000256" key="8">
    <source>
        <dbReference type="ARBA" id="ARBA00012016"/>
    </source>
</evidence>
<proteinExistence type="inferred from homology"/>
<dbReference type="EMBL" id="LS483447">
    <property type="protein sequence ID" value="SQH73995.1"/>
    <property type="molecule type" value="Genomic_DNA"/>
</dbReference>
<keyword evidence="15 19" id="KW-0342">GTP-binding</keyword>
<feature type="binding site" evidence="19">
    <location>
        <begin position="34"/>
        <end position="36"/>
    </location>
    <ligand>
        <name>GTP</name>
        <dbReference type="ChEBI" id="CHEBI:37565"/>
    </ligand>
</feature>
<evidence type="ECO:0000256" key="12">
    <source>
        <dbReference type="ARBA" id="ARBA00022741"/>
    </source>
</evidence>
<comment type="function">
    <text evidence="4">Catalyzes ATP-dependent phosphorylation of adenosylcobinamide and addition of GMP to adenosylcobinamide phosphate.</text>
</comment>
<keyword evidence="14" id="KW-0067">ATP-binding</keyword>
<dbReference type="InterPro" id="IPR027417">
    <property type="entry name" value="P-loop_NTPase"/>
</dbReference>
<evidence type="ECO:0000313" key="23">
    <source>
        <dbReference type="Proteomes" id="UP000249300"/>
    </source>
</evidence>
<comment type="pathway">
    <text evidence="6">Cofactor biosynthesis; adenosylcobalamin biosynthesis; adenosylcobalamin from cob(II)yrinate a,c-diamide: step 5/7.</text>
</comment>
<evidence type="ECO:0000256" key="2">
    <source>
        <dbReference type="ARBA" id="ARBA00000711"/>
    </source>
</evidence>
<name>A0A0A2FT31_9PORP</name>
<dbReference type="UniPathway" id="UPA00148">
    <property type="reaction ID" value="UER00236"/>
</dbReference>
<dbReference type="PIRSF" id="PIRSF006135">
    <property type="entry name" value="CobU"/>
    <property type="match status" value="1"/>
</dbReference>
<feature type="binding site" evidence="19">
    <location>
        <position position="80"/>
    </location>
    <ligand>
        <name>GTP</name>
        <dbReference type="ChEBI" id="CHEBI:37565"/>
    </ligand>
</feature>
<dbReference type="EMBL" id="JQJC01000020">
    <property type="protein sequence ID" value="KGN94178.1"/>
    <property type="molecule type" value="Genomic_DNA"/>
</dbReference>
<evidence type="ECO:0000313" key="21">
    <source>
        <dbReference type="EMBL" id="SQH73995.1"/>
    </source>
</evidence>
<dbReference type="RefSeq" id="WP_023936217.1">
    <property type="nucleotide sequence ID" value="NZ_FUXH01000003.1"/>
</dbReference>
<comment type="pathway">
    <text evidence="5">Cofactor biosynthesis; adenosylcobalamin biosynthesis; adenosylcobalamin from cob(II)yrinate a,c-diamide: step 6/7.</text>
</comment>
<dbReference type="GO" id="GO:0009236">
    <property type="term" value="P:cobalamin biosynthetic process"/>
    <property type="evidence" value="ECO:0007669"/>
    <property type="project" value="UniProtKB-UniPathway"/>
</dbReference>
<evidence type="ECO:0000256" key="13">
    <source>
        <dbReference type="ARBA" id="ARBA00022777"/>
    </source>
</evidence>
<keyword evidence="12 19" id="KW-0547">Nucleotide-binding</keyword>
<feature type="active site" description="GMP-histidine intermediate" evidence="18">
    <location>
        <position position="50"/>
    </location>
</feature>
<sequence>MGKIIFVSGGQRSGKSLFAERLVLAESDCPVYVATAEVHDADFADRVRKHQERRGSSWTNIEETRQIGALGLAGRVVLVDCLTLWASNLFFDYEAEGIDKAWTQMQEELDRLLSKSQADLLVLVSNEIGLGGTSANRMQRKFADLLGWVNQYVASRSDEAYLIVSGLPLRLK</sequence>
<gene>
    <name evidence="21" type="primary">cobP</name>
    <name evidence="20" type="ORF">HQ38_06500</name>
    <name evidence="21" type="ORF">NCTC12858_01876</name>
</gene>
<dbReference type="InterPro" id="IPR003203">
    <property type="entry name" value="CobU/CobP"/>
</dbReference>
<evidence type="ECO:0000313" key="22">
    <source>
        <dbReference type="Proteomes" id="UP000030136"/>
    </source>
</evidence>
<dbReference type="Gene3D" id="3.40.50.300">
    <property type="entry name" value="P-loop containing nucleotide triphosphate hydrolases"/>
    <property type="match status" value="1"/>
</dbReference>
<accession>A0A0A2FT31</accession>
<keyword evidence="23" id="KW-1185">Reference proteome</keyword>
<dbReference type="KEGG" id="pcre:NCTC12858_01876"/>
<protein>
    <recommendedName>
        <fullName evidence="16">Adenosylcobinamide kinase</fullName>
        <ecNumber evidence="8">2.7.1.156</ecNumber>
        <ecNumber evidence="9">2.7.7.62</ecNumber>
    </recommendedName>
    <alternativeName>
        <fullName evidence="17">Adenosylcobinamide-phosphate guanylyltransferase</fullName>
    </alternativeName>
</protein>
<evidence type="ECO:0000256" key="18">
    <source>
        <dbReference type="PIRSR" id="PIRSR006135-1"/>
    </source>
</evidence>
<dbReference type="Pfam" id="PF02283">
    <property type="entry name" value="CobU"/>
    <property type="match status" value="1"/>
</dbReference>
<reference evidence="21 23" key="2">
    <citation type="submission" date="2018-06" db="EMBL/GenBank/DDBJ databases">
        <authorList>
            <consortium name="Pathogen Informatics"/>
            <person name="Doyle S."/>
        </authorList>
    </citation>
    <scope>NUCLEOTIDE SEQUENCE [LARGE SCALE GENOMIC DNA]</scope>
    <source>
        <strain evidence="21 23">NCTC12858</strain>
    </source>
</reference>
<dbReference type="Proteomes" id="UP000030136">
    <property type="component" value="Unassembled WGS sequence"/>
</dbReference>
<dbReference type="STRING" id="393921.HQ45_04025"/>
<evidence type="ECO:0000256" key="1">
    <source>
        <dbReference type="ARBA" id="ARBA00000312"/>
    </source>
</evidence>
<dbReference type="eggNOG" id="COG2087">
    <property type="taxonomic scope" value="Bacteria"/>
</dbReference>
<comment type="catalytic activity">
    <reaction evidence="3">
        <text>adenosylcob(III)inamide + GTP = adenosylcob(III)inamide phosphate + GDP + H(+)</text>
        <dbReference type="Rhea" id="RHEA:15765"/>
        <dbReference type="ChEBI" id="CHEBI:2480"/>
        <dbReference type="ChEBI" id="CHEBI:15378"/>
        <dbReference type="ChEBI" id="CHEBI:37565"/>
        <dbReference type="ChEBI" id="CHEBI:58189"/>
        <dbReference type="ChEBI" id="CHEBI:58502"/>
        <dbReference type="EC" id="2.7.1.156"/>
    </reaction>
</comment>
<evidence type="ECO:0000256" key="15">
    <source>
        <dbReference type="ARBA" id="ARBA00023134"/>
    </source>
</evidence>
<evidence type="ECO:0000256" key="17">
    <source>
        <dbReference type="ARBA" id="ARBA00030571"/>
    </source>
</evidence>
<keyword evidence="10" id="KW-0169">Cobalamin biosynthesis</keyword>
<dbReference type="SUPFAM" id="SSF52540">
    <property type="entry name" value="P-loop containing nucleoside triphosphate hydrolases"/>
    <property type="match status" value="1"/>
</dbReference>
<feature type="binding site" evidence="19">
    <location>
        <begin position="9"/>
        <end position="16"/>
    </location>
    <ligand>
        <name>GTP</name>
        <dbReference type="ChEBI" id="CHEBI:37565"/>
    </ligand>
</feature>
<dbReference type="CDD" id="cd00544">
    <property type="entry name" value="CobU"/>
    <property type="match status" value="1"/>
</dbReference>
<dbReference type="Proteomes" id="UP000249300">
    <property type="component" value="Chromosome 1"/>
</dbReference>
<evidence type="ECO:0000256" key="6">
    <source>
        <dbReference type="ARBA" id="ARBA00005159"/>
    </source>
</evidence>
<evidence type="ECO:0000256" key="16">
    <source>
        <dbReference type="ARBA" id="ARBA00029570"/>
    </source>
</evidence>
<dbReference type="GO" id="GO:0005524">
    <property type="term" value="F:ATP binding"/>
    <property type="evidence" value="ECO:0007669"/>
    <property type="project" value="UniProtKB-KW"/>
</dbReference>
<comment type="catalytic activity">
    <reaction evidence="1">
        <text>adenosylcob(III)inamide + ATP = adenosylcob(III)inamide phosphate + ADP + H(+)</text>
        <dbReference type="Rhea" id="RHEA:15769"/>
        <dbReference type="ChEBI" id="CHEBI:2480"/>
        <dbReference type="ChEBI" id="CHEBI:15378"/>
        <dbReference type="ChEBI" id="CHEBI:30616"/>
        <dbReference type="ChEBI" id="CHEBI:58502"/>
        <dbReference type="ChEBI" id="CHEBI:456216"/>
        <dbReference type="EC" id="2.7.1.156"/>
    </reaction>
</comment>
<dbReference type="GO" id="GO:0043752">
    <property type="term" value="F:adenosylcobinamide kinase activity"/>
    <property type="evidence" value="ECO:0007669"/>
    <property type="project" value="UniProtKB-EC"/>
</dbReference>
<dbReference type="EC" id="2.7.1.156" evidence="8"/>
<dbReference type="GO" id="GO:0005525">
    <property type="term" value="F:GTP binding"/>
    <property type="evidence" value="ECO:0007669"/>
    <property type="project" value="UniProtKB-KW"/>
</dbReference>
<keyword evidence="11 21" id="KW-0808">Transferase</keyword>
<comment type="similarity">
    <text evidence="7">Belongs to the CobU/CobP family.</text>
</comment>
<dbReference type="PANTHER" id="PTHR34848">
    <property type="match status" value="1"/>
</dbReference>
<keyword evidence="13 21" id="KW-0418">Kinase</keyword>
<reference evidence="20 22" key="1">
    <citation type="submission" date="2014-08" db="EMBL/GenBank/DDBJ databases">
        <title>Porphyromonas crevioricanis strain:COT-253_OH1447 Genome sequencing.</title>
        <authorList>
            <person name="Wallis C."/>
            <person name="Deusch O."/>
            <person name="O'Flynn C."/>
            <person name="Davis I."/>
            <person name="Jospin G."/>
            <person name="Darling A.E."/>
            <person name="Coil D.A."/>
            <person name="Alexiev A."/>
            <person name="Horsfall A."/>
            <person name="Kirkwood N."/>
            <person name="Harris S."/>
            <person name="Eisen J.A."/>
        </authorList>
    </citation>
    <scope>NUCLEOTIDE SEQUENCE [LARGE SCALE GENOMIC DNA]</scope>
    <source>
        <strain evidence="22">COT-253 OH1447</strain>
        <strain evidence="20">COT-253_OH1447</strain>
    </source>
</reference>
<dbReference type="EC" id="2.7.7.62" evidence="9"/>
<comment type="catalytic activity">
    <reaction evidence="2">
        <text>adenosylcob(III)inamide phosphate + GTP + H(+) = adenosylcob(III)inamide-GDP + diphosphate</text>
        <dbReference type="Rhea" id="RHEA:22712"/>
        <dbReference type="ChEBI" id="CHEBI:15378"/>
        <dbReference type="ChEBI" id="CHEBI:33019"/>
        <dbReference type="ChEBI" id="CHEBI:37565"/>
        <dbReference type="ChEBI" id="CHEBI:58502"/>
        <dbReference type="ChEBI" id="CHEBI:60487"/>
        <dbReference type="EC" id="2.7.7.62"/>
    </reaction>
</comment>
<dbReference type="GO" id="GO:0008820">
    <property type="term" value="F:cobinamide phosphate guanylyltransferase activity"/>
    <property type="evidence" value="ECO:0007669"/>
    <property type="project" value="UniProtKB-EC"/>
</dbReference>
<evidence type="ECO:0000256" key="19">
    <source>
        <dbReference type="PIRSR" id="PIRSR006135-2"/>
    </source>
</evidence>
<evidence type="ECO:0000256" key="5">
    <source>
        <dbReference type="ARBA" id="ARBA00004692"/>
    </source>
</evidence>
<evidence type="ECO:0000256" key="9">
    <source>
        <dbReference type="ARBA" id="ARBA00012523"/>
    </source>
</evidence>
<evidence type="ECO:0000313" key="20">
    <source>
        <dbReference type="EMBL" id="KGN94178.1"/>
    </source>
</evidence>
<evidence type="ECO:0000256" key="4">
    <source>
        <dbReference type="ARBA" id="ARBA00003889"/>
    </source>
</evidence>
<feature type="binding site" evidence="19">
    <location>
        <position position="62"/>
    </location>
    <ligand>
        <name>GTP</name>
        <dbReference type="ChEBI" id="CHEBI:37565"/>
    </ligand>
</feature>
<evidence type="ECO:0000256" key="7">
    <source>
        <dbReference type="ARBA" id="ARBA00007490"/>
    </source>
</evidence>
<evidence type="ECO:0000256" key="10">
    <source>
        <dbReference type="ARBA" id="ARBA00022573"/>
    </source>
</evidence>
<dbReference type="OrthoDB" id="9799422at2"/>